<dbReference type="EMBL" id="SZPY01000002">
    <property type="protein sequence ID" value="TKI62522.1"/>
    <property type="molecule type" value="Genomic_DNA"/>
</dbReference>
<evidence type="ECO:0000313" key="3">
    <source>
        <dbReference type="Proteomes" id="UP000307808"/>
    </source>
</evidence>
<feature type="domain" description="Protein NO VEIN C-terminal" evidence="1">
    <location>
        <begin position="321"/>
        <end position="387"/>
    </location>
</feature>
<evidence type="ECO:0000313" key="2">
    <source>
        <dbReference type="EMBL" id="TKI62522.1"/>
    </source>
</evidence>
<comment type="caution">
    <text evidence="2">The sequence shown here is derived from an EMBL/GenBank/DDBJ whole genome shotgun (WGS) entry which is preliminary data.</text>
</comment>
<proteinExistence type="predicted"/>
<dbReference type="Pfam" id="PF13020">
    <property type="entry name" value="NOV_C"/>
    <property type="match status" value="1"/>
</dbReference>
<reference evidence="2 3" key="1">
    <citation type="submission" date="2019-04" db="EMBL/GenBank/DDBJ databases">
        <authorList>
            <person name="Dong K."/>
        </authorList>
    </citation>
    <scope>NUCLEOTIDE SEQUENCE [LARGE SCALE GENOMIC DNA]</scope>
    <source>
        <strain evidence="3">dk3543</strain>
    </source>
</reference>
<sequence>MVLNFTLSDRVDIAPSDGLSRNRTWYGWDPGVDLETLWEVNRGDWAIGKRALEQRYATLSYEGRVVLVAAITGRESVKSDKVAKWALKGYVLPSDHAAHRALHGRAMPRRRQPVAYVEDMPEVDAIPLAASPPDVRLPRPGRPAVIATWSPKGGGFTGAPTFEEAIEATQGGDNIVRDRWSVGRRTKGIDVGDRMYLLRTGDEAGIVASGWVASTPYAAPHWDPAHGGTTQYVDLDWDFVVPLDERLTREDLRTLVSGAVNDWAPMGGGAGLEPAEAEALAHAWMLHVGDKRAGATLRGEPRAARGGQGHQMDPVRRKKIEDAAQTRLEEHFRAQGFTVEDVRFKEHFDALATRDQETYYLEAKGTTTDGAPVIVTRAEVDWARTHRGQVVMGVWANMAFTADGEIDRDAGEFSVFDYDPDKGRLAPRSYDWFVES</sequence>
<dbReference type="Proteomes" id="UP000307808">
    <property type="component" value="Unassembled WGS sequence"/>
</dbReference>
<keyword evidence="3" id="KW-1185">Reference proteome</keyword>
<dbReference type="OrthoDB" id="9802640at2"/>
<dbReference type="InterPro" id="IPR024975">
    <property type="entry name" value="NOV_C"/>
</dbReference>
<name>A0A4U2YPG3_9ACTN</name>
<dbReference type="RefSeq" id="WP_137065791.1">
    <property type="nucleotide sequence ID" value="NZ_SZPY01000002.1"/>
</dbReference>
<evidence type="ECO:0000259" key="1">
    <source>
        <dbReference type="Pfam" id="PF13020"/>
    </source>
</evidence>
<protein>
    <recommendedName>
        <fullName evidence="1">Protein NO VEIN C-terminal domain-containing protein</fullName>
    </recommendedName>
</protein>
<organism evidence="2 3">
    <name type="scientific">Nocardioides jishulii</name>
    <dbReference type="NCBI Taxonomy" id="2575440"/>
    <lineage>
        <taxon>Bacteria</taxon>
        <taxon>Bacillati</taxon>
        <taxon>Actinomycetota</taxon>
        <taxon>Actinomycetes</taxon>
        <taxon>Propionibacteriales</taxon>
        <taxon>Nocardioidaceae</taxon>
        <taxon>Nocardioides</taxon>
    </lineage>
</organism>
<gene>
    <name evidence="2" type="ORF">FC770_09065</name>
</gene>
<dbReference type="AlphaFoldDB" id="A0A4U2YPG3"/>
<accession>A0A4U2YPG3</accession>